<keyword evidence="2" id="KW-0472">Membrane</keyword>
<feature type="region of interest" description="Disordered" evidence="1">
    <location>
        <begin position="164"/>
        <end position="227"/>
    </location>
</feature>
<keyword evidence="2" id="KW-0812">Transmembrane</keyword>
<keyword evidence="4" id="KW-1185">Reference proteome</keyword>
<name>A0AAD7JJA7_9AGAR</name>
<reference evidence="3" key="1">
    <citation type="submission" date="2023-03" db="EMBL/GenBank/DDBJ databases">
        <title>Massive genome expansion in bonnet fungi (Mycena s.s.) driven by repeated elements and novel gene families across ecological guilds.</title>
        <authorList>
            <consortium name="Lawrence Berkeley National Laboratory"/>
            <person name="Harder C.B."/>
            <person name="Miyauchi S."/>
            <person name="Viragh M."/>
            <person name="Kuo A."/>
            <person name="Thoen E."/>
            <person name="Andreopoulos B."/>
            <person name="Lu D."/>
            <person name="Skrede I."/>
            <person name="Drula E."/>
            <person name="Henrissat B."/>
            <person name="Morin E."/>
            <person name="Kohler A."/>
            <person name="Barry K."/>
            <person name="LaButti K."/>
            <person name="Morin E."/>
            <person name="Salamov A."/>
            <person name="Lipzen A."/>
            <person name="Mereny Z."/>
            <person name="Hegedus B."/>
            <person name="Baldrian P."/>
            <person name="Stursova M."/>
            <person name="Weitz H."/>
            <person name="Taylor A."/>
            <person name="Grigoriev I.V."/>
            <person name="Nagy L.G."/>
            <person name="Martin F."/>
            <person name="Kauserud H."/>
        </authorList>
    </citation>
    <scope>NUCLEOTIDE SEQUENCE</scope>
    <source>
        <strain evidence="3">CBHHK182m</strain>
    </source>
</reference>
<evidence type="ECO:0000313" key="3">
    <source>
        <dbReference type="EMBL" id="KAJ7766059.1"/>
    </source>
</evidence>
<organism evidence="3 4">
    <name type="scientific">Mycena metata</name>
    <dbReference type="NCBI Taxonomy" id="1033252"/>
    <lineage>
        <taxon>Eukaryota</taxon>
        <taxon>Fungi</taxon>
        <taxon>Dikarya</taxon>
        <taxon>Basidiomycota</taxon>
        <taxon>Agaricomycotina</taxon>
        <taxon>Agaricomycetes</taxon>
        <taxon>Agaricomycetidae</taxon>
        <taxon>Agaricales</taxon>
        <taxon>Marasmiineae</taxon>
        <taxon>Mycenaceae</taxon>
        <taxon>Mycena</taxon>
    </lineage>
</organism>
<feature type="transmembrane region" description="Helical" evidence="2">
    <location>
        <begin position="231"/>
        <end position="252"/>
    </location>
</feature>
<dbReference type="EMBL" id="JARKIB010000024">
    <property type="protein sequence ID" value="KAJ7766059.1"/>
    <property type="molecule type" value="Genomic_DNA"/>
</dbReference>
<sequence>MLLPHPGNNLPRRRGNPEWVEDLALVGYSPRRAAWRTSAYDGRRVLGNRRAWKGISDFTVVQVVLTKGLSWWLGIRITTDLDYTALGARSELDPSQILVENELIVSILRGQRSIETKYGYYSGGRAELVQVAQARVEPGGTSESGRLVQIGIALVLRSSKEKQAPYDQEARGRESFKRLSRRSKRAGSWNRGRLSNTQRGRDGLCGDEGESRLTWRKPGSKEHTSVRRVKLGGYPGIIGFVAASATAISLSWGRKKRSEDQEEEDY</sequence>
<feature type="compositionally biased region" description="Basic and acidic residues" evidence="1">
    <location>
        <begin position="164"/>
        <end position="177"/>
    </location>
</feature>
<comment type="caution">
    <text evidence="3">The sequence shown here is derived from an EMBL/GenBank/DDBJ whole genome shotgun (WGS) entry which is preliminary data.</text>
</comment>
<keyword evidence="2" id="KW-1133">Transmembrane helix</keyword>
<proteinExistence type="predicted"/>
<protein>
    <submittedName>
        <fullName evidence="3">Uncharacterized protein</fullName>
    </submittedName>
</protein>
<evidence type="ECO:0000313" key="4">
    <source>
        <dbReference type="Proteomes" id="UP001215598"/>
    </source>
</evidence>
<evidence type="ECO:0000256" key="2">
    <source>
        <dbReference type="SAM" id="Phobius"/>
    </source>
</evidence>
<evidence type="ECO:0000256" key="1">
    <source>
        <dbReference type="SAM" id="MobiDB-lite"/>
    </source>
</evidence>
<dbReference type="AlphaFoldDB" id="A0AAD7JJA7"/>
<dbReference type="Proteomes" id="UP001215598">
    <property type="component" value="Unassembled WGS sequence"/>
</dbReference>
<feature type="compositionally biased region" description="Basic and acidic residues" evidence="1">
    <location>
        <begin position="199"/>
        <end position="225"/>
    </location>
</feature>
<gene>
    <name evidence="3" type="ORF">B0H16DRAFT_1687108</name>
</gene>
<accession>A0AAD7JJA7</accession>